<sequence>WILVSCRSLTLENLPTDPHLPLGLPLPTNLLPLQTFHLLQILFHQRSFNLGYYHCFFFRFYIFSHLLLVSSSPESFLMVDLNLRFFQTSLYSVPEVFGLLFSLLFKQNELFPWIRRCLVLGLPVNLFLHSYMLDLCIFVPQPVTTCTGCSTSSPPHTVQFHVKH</sequence>
<reference evidence="2" key="1">
    <citation type="submission" date="2021-01" db="EMBL/GenBank/DDBJ databases">
        <authorList>
            <consortium name="Genoscope - CEA"/>
            <person name="William W."/>
        </authorList>
    </citation>
    <scope>NUCLEOTIDE SEQUENCE</scope>
</reference>
<dbReference type="Proteomes" id="UP001295469">
    <property type="component" value="Chromosome C08"/>
</dbReference>
<accession>A0A816U198</accession>
<evidence type="ECO:0000313" key="2">
    <source>
        <dbReference type="EMBL" id="CAF2108114.1"/>
    </source>
</evidence>
<dbReference type="EMBL" id="HG994372">
    <property type="protein sequence ID" value="CAF2108114.1"/>
    <property type="molecule type" value="Genomic_DNA"/>
</dbReference>
<feature type="transmembrane region" description="Helical" evidence="1">
    <location>
        <begin position="50"/>
        <end position="68"/>
    </location>
</feature>
<keyword evidence="1" id="KW-0812">Transmembrane</keyword>
<keyword evidence="1" id="KW-0472">Membrane</keyword>
<feature type="transmembrane region" description="Helical" evidence="1">
    <location>
        <begin position="88"/>
        <end position="105"/>
    </location>
</feature>
<gene>
    <name evidence="2" type="ORF">DARMORV10_C08P13670.1</name>
</gene>
<evidence type="ECO:0000256" key="1">
    <source>
        <dbReference type="SAM" id="Phobius"/>
    </source>
</evidence>
<feature type="non-terminal residue" evidence="2">
    <location>
        <position position="1"/>
    </location>
</feature>
<dbReference type="AlphaFoldDB" id="A0A816U198"/>
<name>A0A816U198_BRANA</name>
<organism evidence="2">
    <name type="scientific">Brassica napus</name>
    <name type="common">Rape</name>
    <dbReference type="NCBI Taxonomy" id="3708"/>
    <lineage>
        <taxon>Eukaryota</taxon>
        <taxon>Viridiplantae</taxon>
        <taxon>Streptophyta</taxon>
        <taxon>Embryophyta</taxon>
        <taxon>Tracheophyta</taxon>
        <taxon>Spermatophyta</taxon>
        <taxon>Magnoliopsida</taxon>
        <taxon>eudicotyledons</taxon>
        <taxon>Gunneridae</taxon>
        <taxon>Pentapetalae</taxon>
        <taxon>rosids</taxon>
        <taxon>malvids</taxon>
        <taxon>Brassicales</taxon>
        <taxon>Brassicaceae</taxon>
        <taxon>Brassiceae</taxon>
        <taxon>Brassica</taxon>
    </lineage>
</organism>
<protein>
    <submittedName>
        <fullName evidence="2">(rape) hypothetical protein</fullName>
    </submittedName>
</protein>
<proteinExistence type="predicted"/>
<keyword evidence="1" id="KW-1133">Transmembrane helix</keyword>